<evidence type="ECO:0000313" key="1">
    <source>
        <dbReference type="EMBL" id="KIK34462.1"/>
    </source>
</evidence>
<accession>A0A0D0AJP8</accession>
<evidence type="ECO:0000313" key="2">
    <source>
        <dbReference type="Proteomes" id="UP000054485"/>
    </source>
</evidence>
<protein>
    <submittedName>
        <fullName evidence="1">Uncharacterized protein</fullName>
    </submittedName>
</protein>
<dbReference type="Proteomes" id="UP000054485">
    <property type="component" value="Unassembled WGS sequence"/>
</dbReference>
<dbReference type="HOGENOM" id="CLU_1548631_0_0_1"/>
<keyword evidence="2" id="KW-1185">Reference proteome</keyword>
<dbReference type="AlphaFoldDB" id="A0A0D0AJP8"/>
<organism evidence="1 2">
    <name type="scientific">Suillus luteus UH-Slu-Lm8-n1</name>
    <dbReference type="NCBI Taxonomy" id="930992"/>
    <lineage>
        <taxon>Eukaryota</taxon>
        <taxon>Fungi</taxon>
        <taxon>Dikarya</taxon>
        <taxon>Basidiomycota</taxon>
        <taxon>Agaricomycotina</taxon>
        <taxon>Agaricomycetes</taxon>
        <taxon>Agaricomycetidae</taxon>
        <taxon>Boletales</taxon>
        <taxon>Suillineae</taxon>
        <taxon>Suillaceae</taxon>
        <taxon>Suillus</taxon>
    </lineage>
</organism>
<name>A0A0D0AJP8_9AGAM</name>
<proteinExistence type="predicted"/>
<reference evidence="1 2" key="1">
    <citation type="submission" date="2014-04" db="EMBL/GenBank/DDBJ databases">
        <authorList>
            <consortium name="DOE Joint Genome Institute"/>
            <person name="Kuo A."/>
            <person name="Ruytinx J."/>
            <person name="Rineau F."/>
            <person name="Colpaert J."/>
            <person name="Kohler A."/>
            <person name="Nagy L.G."/>
            <person name="Floudas D."/>
            <person name="Copeland A."/>
            <person name="Barry K.W."/>
            <person name="Cichocki N."/>
            <person name="Veneault-Fourrey C."/>
            <person name="LaButti K."/>
            <person name="Lindquist E.A."/>
            <person name="Lipzen A."/>
            <person name="Lundell T."/>
            <person name="Morin E."/>
            <person name="Murat C."/>
            <person name="Sun H."/>
            <person name="Tunlid A."/>
            <person name="Henrissat B."/>
            <person name="Grigoriev I.V."/>
            <person name="Hibbett D.S."/>
            <person name="Martin F."/>
            <person name="Nordberg H.P."/>
            <person name="Cantor M.N."/>
            <person name="Hua S.X."/>
        </authorList>
    </citation>
    <scope>NUCLEOTIDE SEQUENCE [LARGE SCALE GENOMIC DNA]</scope>
    <source>
        <strain evidence="1 2">UH-Slu-Lm8-n1</strain>
    </source>
</reference>
<dbReference type="InParanoid" id="A0A0D0AJP8"/>
<sequence>MTRTLFSPPSLLPVSSFPEQCPTLRWIPQQLTITFTARDTGTNPCAPTSLHLTFSVFAYSTTSQHSRPSNLFLVPLQQQLFYQLYIRSFIYIAKHGEIESMMYLMFPSTSASCRIPVARSVTGGIWFRWSSIRVRMDVLTSIWSNARMFRDETWSLETAVVDQLLCQRQNRWC</sequence>
<dbReference type="EMBL" id="KN835750">
    <property type="protein sequence ID" value="KIK34462.1"/>
    <property type="molecule type" value="Genomic_DNA"/>
</dbReference>
<gene>
    <name evidence="1" type="ORF">CY34DRAFT_640067</name>
</gene>
<reference evidence="2" key="2">
    <citation type="submission" date="2015-01" db="EMBL/GenBank/DDBJ databases">
        <title>Evolutionary Origins and Diversification of the Mycorrhizal Mutualists.</title>
        <authorList>
            <consortium name="DOE Joint Genome Institute"/>
            <consortium name="Mycorrhizal Genomics Consortium"/>
            <person name="Kohler A."/>
            <person name="Kuo A."/>
            <person name="Nagy L.G."/>
            <person name="Floudas D."/>
            <person name="Copeland A."/>
            <person name="Barry K.W."/>
            <person name="Cichocki N."/>
            <person name="Veneault-Fourrey C."/>
            <person name="LaButti K."/>
            <person name="Lindquist E.A."/>
            <person name="Lipzen A."/>
            <person name="Lundell T."/>
            <person name="Morin E."/>
            <person name="Murat C."/>
            <person name="Riley R."/>
            <person name="Ohm R."/>
            <person name="Sun H."/>
            <person name="Tunlid A."/>
            <person name="Henrissat B."/>
            <person name="Grigoriev I.V."/>
            <person name="Hibbett D.S."/>
            <person name="Martin F."/>
        </authorList>
    </citation>
    <scope>NUCLEOTIDE SEQUENCE [LARGE SCALE GENOMIC DNA]</scope>
    <source>
        <strain evidence="2">UH-Slu-Lm8-n1</strain>
    </source>
</reference>